<comment type="cofactor">
    <cofactor evidence="6">
        <name>Zn(2+)</name>
        <dbReference type="ChEBI" id="CHEBI:29105"/>
    </cofactor>
</comment>
<evidence type="ECO:0000256" key="3">
    <source>
        <dbReference type="ARBA" id="ARBA00022723"/>
    </source>
</evidence>
<comment type="function">
    <text evidence="6">Part of an energy-coupled inorganic carbon pump.</text>
</comment>
<dbReference type="HAMAP" id="MF_01871">
    <property type="entry name" value="DabA"/>
    <property type="match status" value="1"/>
</dbReference>
<keyword evidence="5 6" id="KW-0472">Membrane</keyword>
<proteinExistence type="inferred from homology"/>
<dbReference type="EMBL" id="JACIDJ010000007">
    <property type="protein sequence ID" value="MBB3899947.1"/>
    <property type="molecule type" value="Genomic_DNA"/>
</dbReference>
<comment type="subunit">
    <text evidence="6">Forms a complex with DabB.</text>
</comment>
<dbReference type="GO" id="GO:0008270">
    <property type="term" value="F:zinc ion binding"/>
    <property type="evidence" value="ECO:0007669"/>
    <property type="project" value="UniProtKB-UniRule"/>
</dbReference>
<organism evidence="7 8">
    <name type="scientific">Roseococcus suduntuyensis</name>
    <dbReference type="NCBI Taxonomy" id="455361"/>
    <lineage>
        <taxon>Bacteria</taxon>
        <taxon>Pseudomonadati</taxon>
        <taxon>Pseudomonadota</taxon>
        <taxon>Alphaproteobacteria</taxon>
        <taxon>Acetobacterales</taxon>
        <taxon>Roseomonadaceae</taxon>
        <taxon>Roseococcus</taxon>
    </lineage>
</organism>
<feature type="binding site" evidence="6">
    <location>
        <position position="501"/>
    </location>
    <ligand>
        <name>Zn(2+)</name>
        <dbReference type="ChEBI" id="CHEBI:29105"/>
    </ligand>
</feature>
<evidence type="ECO:0000256" key="1">
    <source>
        <dbReference type="ARBA" id="ARBA00022448"/>
    </source>
</evidence>
<keyword evidence="8" id="KW-1185">Reference proteome</keyword>
<dbReference type="GO" id="GO:0005886">
    <property type="term" value="C:plasma membrane"/>
    <property type="evidence" value="ECO:0007669"/>
    <property type="project" value="UniProtKB-SubCell"/>
</dbReference>
<comment type="caution">
    <text evidence="7">The sequence shown here is derived from an EMBL/GenBank/DDBJ whole genome shotgun (WGS) entry which is preliminary data.</text>
</comment>
<dbReference type="Pfam" id="PF10070">
    <property type="entry name" value="DabA"/>
    <property type="match status" value="1"/>
</dbReference>
<reference evidence="7 8" key="1">
    <citation type="submission" date="2020-08" db="EMBL/GenBank/DDBJ databases">
        <title>Genomic Encyclopedia of Type Strains, Phase IV (KMG-IV): sequencing the most valuable type-strain genomes for metagenomic binning, comparative biology and taxonomic classification.</title>
        <authorList>
            <person name="Goeker M."/>
        </authorList>
    </citation>
    <scope>NUCLEOTIDE SEQUENCE [LARGE SCALE GENOMIC DNA]</scope>
    <source>
        <strain evidence="7 8">DSM 19979</strain>
    </source>
</reference>
<evidence type="ECO:0000256" key="5">
    <source>
        <dbReference type="ARBA" id="ARBA00023136"/>
    </source>
</evidence>
<accession>A0A840AFX6</accession>
<dbReference type="PANTHER" id="PTHR38344">
    <property type="entry name" value="UPF0753 PROTEIN AQ_863"/>
    <property type="match status" value="1"/>
</dbReference>
<evidence type="ECO:0000256" key="4">
    <source>
        <dbReference type="ARBA" id="ARBA00022833"/>
    </source>
</evidence>
<comment type="similarity">
    <text evidence="6">Belongs to the inorganic carbon transporter (TC 9.A.2) DabA family.</text>
</comment>
<evidence type="ECO:0000256" key="6">
    <source>
        <dbReference type="HAMAP-Rule" id="MF_01871"/>
    </source>
</evidence>
<dbReference type="PANTHER" id="PTHR38344:SF1">
    <property type="entry name" value="INORGANIC CARBON TRANSPORTER SUBUNIT DABA-RELATED"/>
    <property type="match status" value="1"/>
</dbReference>
<sequence length="778" mass="81346">MPFDLHDAAQGHDAALDRALSAIPPAWPLAATVAVNPFLGQVGEDFATAAARLARVGGIATTMPREWFAARIASGAIAEEDLAAALEAAPAAHRPESLAALRAALARPRPAPRALPTVAELVAEITGTDWPGIIADRLGGFAASWFDAGQALWPVQHRGALYASWRATALRDLTPEILGLPGFCAHVAATPAGAAAATGRALAALGVPMAARETLLHRLLMTLGGWAQLARQRGFEAELEGRTDPTLGELLAARLVWEEALFAAHAEALAPRWAEVLDAHAAPVAAGPEEALDAILQDAADRAGQRALAAKLAGAAAAPVETRPVLQAAFCIDVRSEVMRRALESLDPGIRTQGFAGFFGLPVAHQAFASDVVENRLPVLLRPSLRSCTAVEGEVPARIGARAKRAWGRFSQAAVSSFAFVEAAGLLHAGGLLRDALGLKRAAKAEPPPRLPEALTPEARIATAEAVLRAMSMTEGFAPLVLLLGHGATVANNPHASALHCGACGGHRGDVSARLLALLLNDKAVRAGLDARGIAVPEDTLFLAGLHDTTGDRVTLYAADHPPHPATAQAEAWLARAGALARAERALRLPRAAGGEAIPARATDWAETRPEWGLAGCQAFIAAPRALTAGRDLGGRVFLHDYDWRRDAGFGVLELILTAPVVVASWISLQYHGSVVAPEAFGGGNKLLHNVTGGVGVVEGNGGTLRVGLPWQSVHDGESLAHEPLRLSVHIAAPREEIGVILDRHPGVRALFTNGWLHLLALDEAGRSWRLGADGSWS</sequence>
<gene>
    <name evidence="6" type="primary">dabA</name>
    <name evidence="7" type="ORF">GGQ83_003414</name>
</gene>
<dbReference type="InterPro" id="IPR018752">
    <property type="entry name" value="DabA"/>
</dbReference>
<dbReference type="AlphaFoldDB" id="A0A840AFX6"/>
<evidence type="ECO:0000313" key="8">
    <source>
        <dbReference type="Proteomes" id="UP000553193"/>
    </source>
</evidence>
<dbReference type="Proteomes" id="UP000553193">
    <property type="component" value="Unassembled WGS sequence"/>
</dbReference>
<feature type="binding site" evidence="6">
    <location>
        <position position="333"/>
    </location>
    <ligand>
        <name>Zn(2+)</name>
        <dbReference type="ChEBI" id="CHEBI:29105"/>
    </ligand>
</feature>
<feature type="binding site" evidence="6">
    <location>
        <position position="486"/>
    </location>
    <ligand>
        <name>Zn(2+)</name>
        <dbReference type="ChEBI" id="CHEBI:29105"/>
    </ligand>
</feature>
<evidence type="ECO:0000256" key="2">
    <source>
        <dbReference type="ARBA" id="ARBA00022475"/>
    </source>
</evidence>
<keyword evidence="3 6" id="KW-0479">Metal-binding</keyword>
<keyword evidence="1 6" id="KW-0813">Transport</keyword>
<comment type="subcellular location">
    <subcellularLocation>
        <location evidence="6">Cell membrane</location>
        <topology evidence="6">Peripheral membrane protein</topology>
    </subcellularLocation>
</comment>
<keyword evidence="4 6" id="KW-0862">Zinc</keyword>
<name>A0A840AFX6_9PROT</name>
<dbReference type="RefSeq" id="WP_184386179.1">
    <property type="nucleotide sequence ID" value="NZ_JACIDJ010000007.1"/>
</dbReference>
<feature type="binding site" evidence="6">
    <location>
        <position position="331"/>
    </location>
    <ligand>
        <name>Zn(2+)</name>
        <dbReference type="ChEBI" id="CHEBI:29105"/>
    </ligand>
</feature>
<keyword evidence="2 6" id="KW-1003">Cell membrane</keyword>
<evidence type="ECO:0000313" key="7">
    <source>
        <dbReference type="EMBL" id="MBB3899947.1"/>
    </source>
</evidence>
<protein>
    <recommendedName>
        <fullName evidence="6">Probable inorganic carbon transporter subunit DabA</fullName>
    </recommendedName>
</protein>